<protein>
    <submittedName>
        <fullName evidence="1">Uncharacterized protein</fullName>
    </submittedName>
</protein>
<reference evidence="1 2" key="1">
    <citation type="journal article" date="2006" name="Proc. Natl. Acad. Sci. U.S.A.">
        <title>Burkholderia xenovorans LB400 harbors a multi-replicon, 9.73-Mbp genome shaped for versatility.</title>
        <authorList>
            <person name="Chain P.S."/>
            <person name="Denef V.J."/>
            <person name="Konstantinidis K.T."/>
            <person name="Vergez L.M."/>
            <person name="Agullo L."/>
            <person name="Reyes V.L."/>
            <person name="Hauser L."/>
            <person name="Cordova M."/>
            <person name="Gomez L."/>
            <person name="Gonzalez M."/>
            <person name="Land M."/>
            <person name="Lao V."/>
            <person name="Larimer F."/>
            <person name="LiPuma J.J."/>
            <person name="Mahenthiralingam E."/>
            <person name="Malfatti S.A."/>
            <person name="Marx C.J."/>
            <person name="Parnell J.J."/>
            <person name="Ramette A."/>
            <person name="Richardson P."/>
            <person name="Seeger M."/>
            <person name="Smith D."/>
            <person name="Spilker T."/>
            <person name="Sul W.J."/>
            <person name="Tsoi T.V."/>
            <person name="Ulrich L.E."/>
            <person name="Zhulin I.B."/>
            <person name="Tiedje J.M."/>
        </authorList>
    </citation>
    <scope>NUCLEOTIDE SEQUENCE [LARGE SCALE GENOMIC DNA]</scope>
    <source>
        <strain evidence="1 2">LB400</strain>
    </source>
</reference>
<organism evidence="1 2">
    <name type="scientific">Paraburkholderia xenovorans (strain LB400)</name>
    <dbReference type="NCBI Taxonomy" id="266265"/>
    <lineage>
        <taxon>Bacteria</taxon>
        <taxon>Pseudomonadati</taxon>
        <taxon>Pseudomonadota</taxon>
        <taxon>Betaproteobacteria</taxon>
        <taxon>Burkholderiales</taxon>
        <taxon>Burkholderiaceae</taxon>
        <taxon>Paraburkholderia</taxon>
    </lineage>
</organism>
<dbReference type="Proteomes" id="UP000001817">
    <property type="component" value="Chromosome 1"/>
</dbReference>
<gene>
    <name evidence="1" type="ORF">Bxe_A3102</name>
</gene>
<accession>Q141W2</accession>
<name>Q141W2_PARXL</name>
<dbReference type="EMBL" id="CP000270">
    <property type="protein sequence ID" value="ABE29877.1"/>
    <property type="molecule type" value="Genomic_DNA"/>
</dbReference>
<proteinExistence type="predicted"/>
<dbReference type="AlphaFoldDB" id="Q141W2"/>
<evidence type="ECO:0000313" key="2">
    <source>
        <dbReference type="Proteomes" id="UP000001817"/>
    </source>
</evidence>
<keyword evidence="2" id="KW-1185">Reference proteome</keyword>
<dbReference type="KEGG" id="bxe:Bxe_A3102"/>
<sequence length="113" mass="12214">MCLAGLRPGPFSGVSMEQQLNKEQVYDTQISPLMAQIIEICKANKIPFIASFSIPTEDDPELACSSAILNPEFNPPASLVAAWREIRPARGRSALMLRTEHADGSTTLTAIVG</sequence>
<evidence type="ECO:0000313" key="1">
    <source>
        <dbReference type="EMBL" id="ABE29877.1"/>
    </source>
</evidence>
<dbReference type="STRING" id="266265.Bxe_A3102"/>